<dbReference type="GO" id="GO:0006449">
    <property type="term" value="P:regulation of translational termination"/>
    <property type="evidence" value="ECO:0007669"/>
    <property type="project" value="TreeGrafter"/>
</dbReference>
<dbReference type="EnsemblMetazoa" id="OVOC11418.1">
    <property type="protein sequence ID" value="OVOC11418.1"/>
    <property type="gene ID" value="WBGene00248227"/>
</dbReference>
<accession>A0A2K6VIJ5</accession>
<dbReference type="GO" id="GO:0005737">
    <property type="term" value="C:cytoplasm"/>
    <property type="evidence" value="ECO:0007669"/>
    <property type="project" value="TreeGrafter"/>
</dbReference>
<proteinExistence type="predicted"/>
<evidence type="ECO:0000313" key="8">
    <source>
        <dbReference type="Proteomes" id="UP000024404"/>
    </source>
</evidence>
<dbReference type="EMBL" id="CMVM020000358">
    <property type="status" value="NOT_ANNOTATED_CDS"/>
    <property type="molecule type" value="Genomic_DNA"/>
</dbReference>
<evidence type="ECO:0000256" key="5">
    <source>
        <dbReference type="SAM" id="MobiDB-lite"/>
    </source>
</evidence>
<dbReference type="PANTHER" id="PTHR12117:SF0">
    <property type="entry name" value="PROLYL 3-HYDROXYLASE OGFOD1"/>
    <property type="match status" value="1"/>
</dbReference>
<organism evidence="7 8">
    <name type="scientific">Onchocerca volvulus</name>
    <dbReference type="NCBI Taxonomy" id="6282"/>
    <lineage>
        <taxon>Eukaryota</taxon>
        <taxon>Metazoa</taxon>
        <taxon>Ecdysozoa</taxon>
        <taxon>Nematoda</taxon>
        <taxon>Chromadorea</taxon>
        <taxon>Rhabditida</taxon>
        <taxon>Spirurina</taxon>
        <taxon>Spiruromorpha</taxon>
        <taxon>Filarioidea</taxon>
        <taxon>Onchocercidae</taxon>
        <taxon>Onchocerca</taxon>
    </lineage>
</organism>
<dbReference type="Pfam" id="PF10637">
    <property type="entry name" value="Ofd1_CTDD"/>
    <property type="match status" value="1"/>
</dbReference>
<dbReference type="Pfam" id="PF13661">
    <property type="entry name" value="2OG-FeII_Oxy_4"/>
    <property type="match status" value="1"/>
</dbReference>
<dbReference type="GO" id="GO:0005506">
    <property type="term" value="F:iron ion binding"/>
    <property type="evidence" value="ECO:0007669"/>
    <property type="project" value="InterPro"/>
</dbReference>
<comment type="cofactor">
    <cofactor evidence="1">
        <name>L-ascorbate</name>
        <dbReference type="ChEBI" id="CHEBI:38290"/>
    </cofactor>
</comment>
<feature type="region of interest" description="Disordered" evidence="5">
    <location>
        <begin position="483"/>
        <end position="514"/>
    </location>
</feature>
<feature type="domain" description="Prolyl 4-hydroxylase alpha subunit" evidence="6">
    <location>
        <begin position="30"/>
        <end position="208"/>
    </location>
</feature>
<dbReference type="EnsemblMetazoa" id="OVOC11418.2">
    <property type="protein sequence ID" value="OVOC11418.2"/>
    <property type="gene ID" value="WBGene00248227"/>
</dbReference>
<evidence type="ECO:0000256" key="3">
    <source>
        <dbReference type="ARBA" id="ARBA00022964"/>
    </source>
</evidence>
<dbReference type="GO" id="GO:0031543">
    <property type="term" value="F:peptidyl-proline dioxygenase activity"/>
    <property type="evidence" value="ECO:0007669"/>
    <property type="project" value="TreeGrafter"/>
</dbReference>
<evidence type="ECO:0000256" key="4">
    <source>
        <dbReference type="ARBA" id="ARBA00023002"/>
    </source>
</evidence>
<dbReference type="Gene3D" id="2.60.120.620">
    <property type="entry name" value="q2cbj1_9rhob like domain"/>
    <property type="match status" value="2"/>
</dbReference>
<sequence>MINPVYLTDEYTTEFRKVLSGESRFSKPFPHFCLPDFLTSKKFIADLRSELQTVQYDRKENDLYSLDQTADLANFEADEFPMLTKFRDLFKTDVLHWLRNVSDVDLNAEVAITSSKYNYTDLLLPHDDQCEGRKFAFTLYLTPNWKETDGGQLLLYDCDDNDNPISVGQIMNPMENMLIIFEVSPRSWHMVTEVLAEKERLSLHGWFHHTVCNVSDKVKLSIPEGKLRPHMDITYNEVLEWINPEYIDSLQQSKIQSIFEENSEISLFNFIPEHKFESTLHELDSAHFENIGPPNKRKLGRLREYTLSLDSNLFSLLRLVRSQAMTLLLSQWTGLPMHSIDDCGSEPDTKKKKLDGSEPESIASYEDIQCCSSVYRIEKSSYTMVDDEVVGETEQLGCCLDFNLFLCANDWNDEHGGFISYFTRNEEEEVLRISPVRNSAALVFREPGVYPFVKYVNCKAGDRHYYVISCSFYGFKLDDCSVGDSKGSLESDNEVEEDNEAGPSRSRSEYADKS</sequence>
<evidence type="ECO:0000313" key="7">
    <source>
        <dbReference type="EnsemblMetazoa" id="OVOC11418.1"/>
    </source>
</evidence>
<keyword evidence="4" id="KW-0560">Oxidoreductase</keyword>
<protein>
    <submittedName>
        <fullName evidence="7">P4Hc domain-containing protein</fullName>
    </submittedName>
</protein>
<reference evidence="8" key="1">
    <citation type="submission" date="2013-10" db="EMBL/GenBank/DDBJ databases">
        <title>Genome sequencing of Onchocerca volvulus.</title>
        <authorList>
            <person name="Cotton J."/>
            <person name="Tsai J."/>
            <person name="Stanley E."/>
            <person name="Tracey A."/>
            <person name="Holroyd N."/>
            <person name="Lustigman S."/>
            <person name="Berriman M."/>
        </authorList>
    </citation>
    <scope>NUCLEOTIDE SEQUENCE</scope>
</reference>
<evidence type="ECO:0000259" key="6">
    <source>
        <dbReference type="SMART" id="SM00702"/>
    </source>
</evidence>
<dbReference type="STRING" id="6282.A0A2K6VIJ5"/>
<dbReference type="InterPro" id="IPR039558">
    <property type="entry name" value="TPA1/OFD1_N"/>
</dbReference>
<keyword evidence="2" id="KW-0847">Vitamin C</keyword>
<keyword evidence="8" id="KW-1185">Reference proteome</keyword>
<dbReference type="InterPro" id="IPR051842">
    <property type="entry name" value="uS12_prolyl_hydroxylase"/>
</dbReference>
<name>A0A2K6VIJ5_ONCVO</name>
<dbReference type="InterPro" id="IPR019601">
    <property type="entry name" value="Oxoglutarate/Fe-dep_Oase_C"/>
</dbReference>
<reference evidence="7" key="2">
    <citation type="submission" date="2018-02" db="UniProtKB">
        <authorList>
            <consortium name="EnsemblMetazoa"/>
        </authorList>
    </citation>
    <scope>IDENTIFICATION</scope>
</reference>
<keyword evidence="3" id="KW-0223">Dioxygenase</keyword>
<feature type="compositionally biased region" description="Acidic residues" evidence="5">
    <location>
        <begin position="491"/>
        <end position="500"/>
    </location>
</feature>
<dbReference type="GO" id="GO:0031418">
    <property type="term" value="F:L-ascorbic acid binding"/>
    <property type="evidence" value="ECO:0007669"/>
    <property type="project" value="UniProtKB-KW"/>
</dbReference>
<dbReference type="SMART" id="SM00702">
    <property type="entry name" value="P4Hc"/>
    <property type="match status" value="1"/>
</dbReference>
<dbReference type="AlphaFoldDB" id="A0A2K6VIJ5"/>
<evidence type="ECO:0000256" key="2">
    <source>
        <dbReference type="ARBA" id="ARBA00022896"/>
    </source>
</evidence>
<dbReference type="PANTHER" id="PTHR12117">
    <property type="entry name" value="HISTONE ACETYLTRANSFERASE COMPLEX"/>
    <property type="match status" value="1"/>
</dbReference>
<evidence type="ECO:0000256" key="1">
    <source>
        <dbReference type="ARBA" id="ARBA00001961"/>
    </source>
</evidence>
<dbReference type="InterPro" id="IPR006620">
    <property type="entry name" value="Pro_4_hyd_alph"/>
</dbReference>
<dbReference type="Proteomes" id="UP000024404">
    <property type="component" value="Unassembled WGS sequence"/>
</dbReference>